<accession>A0ABQ3IE10</accession>
<evidence type="ECO:0000313" key="2">
    <source>
        <dbReference type="EMBL" id="GHE74467.1"/>
    </source>
</evidence>
<dbReference type="EMBL" id="BNAG01000005">
    <property type="protein sequence ID" value="GHE74467.1"/>
    <property type="molecule type" value="Genomic_DNA"/>
</dbReference>
<feature type="domain" description="SnoaL-like" evidence="1">
    <location>
        <begin position="8"/>
        <end position="116"/>
    </location>
</feature>
<dbReference type="InterPro" id="IPR046860">
    <property type="entry name" value="SnoaL_5"/>
</dbReference>
<dbReference type="Pfam" id="PF20409">
    <property type="entry name" value="SnoaL_5"/>
    <property type="match status" value="1"/>
</dbReference>
<dbReference type="RefSeq" id="WP_229838751.1">
    <property type="nucleotide sequence ID" value="NZ_BNAG01000005.1"/>
</dbReference>
<dbReference type="PANTHER" id="PTHR34003:SF2">
    <property type="entry name" value="SNOAL-LIKE DOMAIN-CONTAINING PROTEIN"/>
    <property type="match status" value="1"/>
</dbReference>
<gene>
    <name evidence="2" type="ORF">GCM10011340_33790</name>
</gene>
<dbReference type="Proteomes" id="UP000658258">
    <property type="component" value="Unassembled WGS sequence"/>
</dbReference>
<name>A0ABQ3IE10_9BACT</name>
<sequence>MSVLQLEQDLQQMAGGGQLIEAFDKFYAEEVVMHEGNGDVFEGKAANRKRQEQFLAMIKEVHGGGVGALTANEETGQTATETWIDVTFMDGNRIKMEQVSVKQWKNNLVVHERFYYNMPTPG</sequence>
<dbReference type="SUPFAM" id="SSF54427">
    <property type="entry name" value="NTF2-like"/>
    <property type="match status" value="1"/>
</dbReference>
<evidence type="ECO:0000313" key="3">
    <source>
        <dbReference type="Proteomes" id="UP000658258"/>
    </source>
</evidence>
<organism evidence="2 3">
    <name type="scientific">Roseivirga thermotolerans</name>
    <dbReference type="NCBI Taxonomy" id="1758176"/>
    <lineage>
        <taxon>Bacteria</taxon>
        <taxon>Pseudomonadati</taxon>
        <taxon>Bacteroidota</taxon>
        <taxon>Cytophagia</taxon>
        <taxon>Cytophagales</taxon>
        <taxon>Roseivirgaceae</taxon>
        <taxon>Roseivirga</taxon>
    </lineage>
</organism>
<dbReference type="Gene3D" id="3.10.450.50">
    <property type="match status" value="1"/>
</dbReference>
<protein>
    <recommendedName>
        <fullName evidence="1">SnoaL-like domain-containing protein</fullName>
    </recommendedName>
</protein>
<dbReference type="PANTHER" id="PTHR34003">
    <property type="entry name" value="BLL2395 PROTEIN"/>
    <property type="match status" value="1"/>
</dbReference>
<evidence type="ECO:0000259" key="1">
    <source>
        <dbReference type="Pfam" id="PF20409"/>
    </source>
</evidence>
<keyword evidence="3" id="KW-1185">Reference proteome</keyword>
<proteinExistence type="predicted"/>
<dbReference type="InterPro" id="IPR032710">
    <property type="entry name" value="NTF2-like_dom_sf"/>
</dbReference>
<comment type="caution">
    <text evidence="2">The sequence shown here is derived from an EMBL/GenBank/DDBJ whole genome shotgun (WGS) entry which is preliminary data.</text>
</comment>
<reference evidence="3" key="1">
    <citation type="journal article" date="2019" name="Int. J. Syst. Evol. Microbiol.">
        <title>The Global Catalogue of Microorganisms (GCM) 10K type strain sequencing project: providing services to taxonomists for standard genome sequencing and annotation.</title>
        <authorList>
            <consortium name="The Broad Institute Genomics Platform"/>
            <consortium name="The Broad Institute Genome Sequencing Center for Infectious Disease"/>
            <person name="Wu L."/>
            <person name="Ma J."/>
        </authorList>
    </citation>
    <scope>NUCLEOTIDE SEQUENCE [LARGE SCALE GENOMIC DNA]</scope>
    <source>
        <strain evidence="3">CGMCC 1.15111</strain>
    </source>
</reference>